<dbReference type="EMBL" id="JAEAOA010000451">
    <property type="protein sequence ID" value="KAK3607964.1"/>
    <property type="molecule type" value="Genomic_DNA"/>
</dbReference>
<evidence type="ECO:0000313" key="1">
    <source>
        <dbReference type="EMBL" id="KAK3607964.1"/>
    </source>
</evidence>
<reference evidence="1" key="1">
    <citation type="journal article" date="2021" name="Genome Biol. Evol.">
        <title>A High-Quality Reference Genome for a Parasitic Bivalve with Doubly Uniparental Inheritance (Bivalvia: Unionida).</title>
        <authorList>
            <person name="Smith C.H."/>
        </authorList>
    </citation>
    <scope>NUCLEOTIDE SEQUENCE</scope>
    <source>
        <strain evidence="1">CHS0354</strain>
    </source>
</reference>
<reference evidence="1" key="2">
    <citation type="journal article" date="2021" name="Genome Biol. Evol.">
        <title>Developing a high-quality reference genome for a parasitic bivalve with doubly uniparental inheritance (Bivalvia: Unionida).</title>
        <authorList>
            <person name="Smith C.H."/>
        </authorList>
    </citation>
    <scope>NUCLEOTIDE SEQUENCE</scope>
    <source>
        <strain evidence="1">CHS0354</strain>
        <tissue evidence="1">Mantle</tissue>
    </source>
</reference>
<reference evidence="1" key="3">
    <citation type="submission" date="2023-05" db="EMBL/GenBank/DDBJ databases">
        <authorList>
            <person name="Smith C.H."/>
        </authorList>
    </citation>
    <scope>NUCLEOTIDE SEQUENCE</scope>
    <source>
        <strain evidence="1">CHS0354</strain>
        <tissue evidence="1">Mantle</tissue>
    </source>
</reference>
<organism evidence="1 2">
    <name type="scientific">Potamilus streckersoni</name>
    <dbReference type="NCBI Taxonomy" id="2493646"/>
    <lineage>
        <taxon>Eukaryota</taxon>
        <taxon>Metazoa</taxon>
        <taxon>Spiralia</taxon>
        <taxon>Lophotrochozoa</taxon>
        <taxon>Mollusca</taxon>
        <taxon>Bivalvia</taxon>
        <taxon>Autobranchia</taxon>
        <taxon>Heteroconchia</taxon>
        <taxon>Palaeoheterodonta</taxon>
        <taxon>Unionida</taxon>
        <taxon>Unionoidea</taxon>
        <taxon>Unionidae</taxon>
        <taxon>Ambleminae</taxon>
        <taxon>Lampsilini</taxon>
        <taxon>Potamilus</taxon>
    </lineage>
</organism>
<gene>
    <name evidence="1" type="ORF">CHS0354_006564</name>
</gene>
<protein>
    <submittedName>
        <fullName evidence="1">Uncharacterized protein</fullName>
    </submittedName>
</protein>
<dbReference type="Proteomes" id="UP001195483">
    <property type="component" value="Unassembled WGS sequence"/>
</dbReference>
<sequence length="86" mass="10158">MHLLLEDNINKLEYNVQHVFRLMIKTDKILTFDVLGNDWSQNTETIDLKLGNSYAASARTGNRIQVHREEWCVLFHCSVIRRFFCS</sequence>
<name>A0AAE0WBD7_9BIVA</name>
<dbReference type="AlphaFoldDB" id="A0AAE0WBD7"/>
<keyword evidence="2" id="KW-1185">Reference proteome</keyword>
<accession>A0AAE0WBD7</accession>
<comment type="caution">
    <text evidence="1">The sequence shown here is derived from an EMBL/GenBank/DDBJ whole genome shotgun (WGS) entry which is preliminary data.</text>
</comment>
<proteinExistence type="predicted"/>
<evidence type="ECO:0000313" key="2">
    <source>
        <dbReference type="Proteomes" id="UP001195483"/>
    </source>
</evidence>